<sequence>MKIRNSHRFTFFFVFVAKIGGCNGHSNPKEQLDLDLQICRYFRNLLIELTVFGFV</sequence>
<dbReference type="AlphaFoldDB" id="A0A0D2RWF1"/>
<reference evidence="2 3" key="1">
    <citation type="journal article" date="2012" name="Nature">
        <title>Repeated polyploidization of Gossypium genomes and the evolution of spinnable cotton fibres.</title>
        <authorList>
            <person name="Paterson A.H."/>
            <person name="Wendel J.F."/>
            <person name="Gundlach H."/>
            <person name="Guo H."/>
            <person name="Jenkins J."/>
            <person name="Jin D."/>
            <person name="Llewellyn D."/>
            <person name="Showmaker K.C."/>
            <person name="Shu S."/>
            <person name="Udall J."/>
            <person name="Yoo M.J."/>
            <person name="Byers R."/>
            <person name="Chen W."/>
            <person name="Doron-Faigenboim A."/>
            <person name="Duke M.V."/>
            <person name="Gong L."/>
            <person name="Grimwood J."/>
            <person name="Grover C."/>
            <person name="Grupp K."/>
            <person name="Hu G."/>
            <person name="Lee T.H."/>
            <person name="Li J."/>
            <person name="Lin L."/>
            <person name="Liu T."/>
            <person name="Marler B.S."/>
            <person name="Page J.T."/>
            <person name="Roberts A.W."/>
            <person name="Romanel E."/>
            <person name="Sanders W.S."/>
            <person name="Szadkowski E."/>
            <person name="Tan X."/>
            <person name="Tang H."/>
            <person name="Xu C."/>
            <person name="Wang J."/>
            <person name="Wang Z."/>
            <person name="Zhang D."/>
            <person name="Zhang L."/>
            <person name="Ashrafi H."/>
            <person name="Bedon F."/>
            <person name="Bowers J.E."/>
            <person name="Brubaker C.L."/>
            <person name="Chee P.W."/>
            <person name="Das S."/>
            <person name="Gingle A.R."/>
            <person name="Haigler C.H."/>
            <person name="Harker D."/>
            <person name="Hoffmann L.V."/>
            <person name="Hovav R."/>
            <person name="Jones D.C."/>
            <person name="Lemke C."/>
            <person name="Mansoor S."/>
            <person name="ur Rahman M."/>
            <person name="Rainville L.N."/>
            <person name="Rambani A."/>
            <person name="Reddy U.K."/>
            <person name="Rong J.K."/>
            <person name="Saranga Y."/>
            <person name="Scheffler B.E."/>
            <person name="Scheffler J.A."/>
            <person name="Stelly D.M."/>
            <person name="Triplett B.A."/>
            <person name="Van Deynze A."/>
            <person name="Vaslin M.F."/>
            <person name="Waghmare V.N."/>
            <person name="Walford S.A."/>
            <person name="Wright R.J."/>
            <person name="Zaki E.A."/>
            <person name="Zhang T."/>
            <person name="Dennis E.S."/>
            <person name="Mayer K.F."/>
            <person name="Peterson D.G."/>
            <person name="Rokhsar D.S."/>
            <person name="Wang X."/>
            <person name="Schmutz J."/>
        </authorList>
    </citation>
    <scope>NUCLEOTIDE SEQUENCE [LARGE SCALE GENOMIC DNA]</scope>
</reference>
<keyword evidence="3" id="KW-1185">Reference proteome</keyword>
<accession>A0A0D2RWF1</accession>
<keyword evidence="1" id="KW-0732">Signal</keyword>
<dbReference type="Gramene" id="KJB75047">
    <property type="protein sequence ID" value="KJB75047"/>
    <property type="gene ID" value="B456_012G020900"/>
</dbReference>
<proteinExistence type="predicted"/>
<evidence type="ECO:0000256" key="1">
    <source>
        <dbReference type="SAM" id="SignalP"/>
    </source>
</evidence>
<evidence type="ECO:0000313" key="2">
    <source>
        <dbReference type="EMBL" id="KJB75047.1"/>
    </source>
</evidence>
<gene>
    <name evidence="2" type="ORF">B456_012G020900</name>
</gene>
<feature type="chain" id="PRO_5002250830" evidence="1">
    <location>
        <begin position="25"/>
        <end position="55"/>
    </location>
</feature>
<feature type="signal peptide" evidence="1">
    <location>
        <begin position="1"/>
        <end position="24"/>
    </location>
</feature>
<organism evidence="2 3">
    <name type="scientific">Gossypium raimondii</name>
    <name type="common">Peruvian cotton</name>
    <name type="synonym">Gossypium klotzschianum subsp. raimondii</name>
    <dbReference type="NCBI Taxonomy" id="29730"/>
    <lineage>
        <taxon>Eukaryota</taxon>
        <taxon>Viridiplantae</taxon>
        <taxon>Streptophyta</taxon>
        <taxon>Embryophyta</taxon>
        <taxon>Tracheophyta</taxon>
        <taxon>Spermatophyta</taxon>
        <taxon>Magnoliopsida</taxon>
        <taxon>eudicotyledons</taxon>
        <taxon>Gunneridae</taxon>
        <taxon>Pentapetalae</taxon>
        <taxon>rosids</taxon>
        <taxon>malvids</taxon>
        <taxon>Malvales</taxon>
        <taxon>Malvaceae</taxon>
        <taxon>Malvoideae</taxon>
        <taxon>Gossypium</taxon>
    </lineage>
</organism>
<name>A0A0D2RWF1_GOSRA</name>
<protein>
    <submittedName>
        <fullName evidence="2">Uncharacterized protein</fullName>
    </submittedName>
</protein>
<dbReference type="EMBL" id="CM001751">
    <property type="protein sequence ID" value="KJB75047.1"/>
    <property type="molecule type" value="Genomic_DNA"/>
</dbReference>
<dbReference type="Proteomes" id="UP000032304">
    <property type="component" value="Chromosome 12"/>
</dbReference>
<evidence type="ECO:0000313" key="3">
    <source>
        <dbReference type="Proteomes" id="UP000032304"/>
    </source>
</evidence>